<evidence type="ECO:0000256" key="1">
    <source>
        <dbReference type="RuleBase" id="RU003860"/>
    </source>
</evidence>
<comment type="caution">
    <text evidence="3">The sequence shown here is derived from an EMBL/GenBank/DDBJ whole genome shotgun (WGS) entry which is preliminary data.</text>
</comment>
<dbReference type="InterPro" id="IPR002634">
    <property type="entry name" value="BolA"/>
</dbReference>
<gene>
    <name evidence="3" type="ORF">FEM48_Zijuj03G0069200</name>
</gene>
<evidence type="ECO:0000313" key="4">
    <source>
        <dbReference type="Proteomes" id="UP000813462"/>
    </source>
</evidence>
<proteinExistence type="inferred from homology"/>
<dbReference type="Proteomes" id="UP000813462">
    <property type="component" value="Unassembled WGS sequence"/>
</dbReference>
<feature type="signal peptide" evidence="2">
    <location>
        <begin position="1"/>
        <end position="23"/>
    </location>
</feature>
<accession>A0A978VNU2</accession>
<comment type="similarity">
    <text evidence="1">Belongs to the BolA/IbaG family.</text>
</comment>
<dbReference type="PANTHER" id="PTHR46230">
    <property type="match status" value="1"/>
</dbReference>
<evidence type="ECO:0008006" key="5">
    <source>
        <dbReference type="Google" id="ProtNLM"/>
    </source>
</evidence>
<keyword evidence="2" id="KW-0732">Signal</keyword>
<dbReference type="Pfam" id="PF01722">
    <property type="entry name" value="BolA"/>
    <property type="match status" value="1"/>
</dbReference>
<dbReference type="PANTHER" id="PTHR46230:SF6">
    <property type="entry name" value="PROTEIN BOLA1, CHLOROPLASTIC"/>
    <property type="match status" value="1"/>
</dbReference>
<sequence length="155" mass="17149">MEFQKFLLLTLAAMVMVSVVVSARTLSSIFLTVFSPLGGVCYMGLARTGWDRVPICLPHPFATSFRFEATILDLEDVSYQHASHAAVKANPNSAVGETHFNLKIVSPKFEGLNLVKRHRLVYDALADELQSGLHALSIVAKTPQELESQPKRRPK</sequence>
<evidence type="ECO:0000313" key="3">
    <source>
        <dbReference type="EMBL" id="KAH7537217.1"/>
    </source>
</evidence>
<protein>
    <recommendedName>
        <fullName evidence="5">SufE-like protein 1, chloroplastic/mitochondrial</fullName>
    </recommendedName>
</protein>
<dbReference type="GO" id="GO:0009507">
    <property type="term" value="C:chloroplast"/>
    <property type="evidence" value="ECO:0007669"/>
    <property type="project" value="TreeGrafter"/>
</dbReference>
<feature type="chain" id="PRO_5037609736" description="SufE-like protein 1, chloroplastic/mitochondrial" evidence="2">
    <location>
        <begin position="24"/>
        <end position="155"/>
    </location>
</feature>
<organism evidence="3 4">
    <name type="scientific">Ziziphus jujuba var. spinosa</name>
    <dbReference type="NCBI Taxonomy" id="714518"/>
    <lineage>
        <taxon>Eukaryota</taxon>
        <taxon>Viridiplantae</taxon>
        <taxon>Streptophyta</taxon>
        <taxon>Embryophyta</taxon>
        <taxon>Tracheophyta</taxon>
        <taxon>Spermatophyta</taxon>
        <taxon>Magnoliopsida</taxon>
        <taxon>eudicotyledons</taxon>
        <taxon>Gunneridae</taxon>
        <taxon>Pentapetalae</taxon>
        <taxon>rosids</taxon>
        <taxon>fabids</taxon>
        <taxon>Rosales</taxon>
        <taxon>Rhamnaceae</taxon>
        <taxon>Paliureae</taxon>
        <taxon>Ziziphus</taxon>
    </lineage>
</organism>
<reference evidence="3" key="1">
    <citation type="journal article" date="2021" name="Front. Plant Sci.">
        <title>Chromosome-Scale Genome Assembly for Chinese Sour Jujube and Insights Into Its Genome Evolution and Domestication Signature.</title>
        <authorList>
            <person name="Shen L.-Y."/>
            <person name="Luo H."/>
            <person name="Wang X.-L."/>
            <person name="Wang X.-M."/>
            <person name="Qiu X.-J."/>
            <person name="Liu H."/>
            <person name="Zhou S.-S."/>
            <person name="Jia K.-H."/>
            <person name="Nie S."/>
            <person name="Bao Y.-T."/>
            <person name="Zhang R.-G."/>
            <person name="Yun Q.-Z."/>
            <person name="Chai Y.-H."/>
            <person name="Lu J.-Y."/>
            <person name="Li Y."/>
            <person name="Zhao S.-W."/>
            <person name="Mao J.-F."/>
            <person name="Jia S.-G."/>
            <person name="Mao Y.-M."/>
        </authorList>
    </citation>
    <scope>NUCLEOTIDE SEQUENCE</scope>
    <source>
        <strain evidence="3">AT0</strain>
        <tissue evidence="3">Leaf</tissue>
    </source>
</reference>
<dbReference type="InterPro" id="IPR036065">
    <property type="entry name" value="BolA-like_sf"/>
</dbReference>
<evidence type="ECO:0000256" key="2">
    <source>
        <dbReference type="SAM" id="SignalP"/>
    </source>
</evidence>
<dbReference type="Gene3D" id="3.30.300.90">
    <property type="entry name" value="BolA-like"/>
    <property type="match status" value="1"/>
</dbReference>
<dbReference type="GO" id="GO:0016226">
    <property type="term" value="P:iron-sulfur cluster assembly"/>
    <property type="evidence" value="ECO:0007669"/>
    <property type="project" value="TreeGrafter"/>
</dbReference>
<dbReference type="AlphaFoldDB" id="A0A978VNU2"/>
<dbReference type="SUPFAM" id="SSF82657">
    <property type="entry name" value="BolA-like"/>
    <property type="match status" value="1"/>
</dbReference>
<dbReference type="EMBL" id="JAEACU010000003">
    <property type="protein sequence ID" value="KAH7537217.1"/>
    <property type="molecule type" value="Genomic_DNA"/>
</dbReference>
<name>A0A978VNU2_ZIZJJ</name>